<evidence type="ECO:0000313" key="4">
    <source>
        <dbReference type="Proteomes" id="UP001596137"/>
    </source>
</evidence>
<dbReference type="PROSITE" id="PS50995">
    <property type="entry name" value="HTH_MARR_2"/>
    <property type="match status" value="1"/>
</dbReference>
<reference evidence="4" key="1">
    <citation type="journal article" date="2019" name="Int. J. Syst. Evol. Microbiol.">
        <title>The Global Catalogue of Microorganisms (GCM) 10K type strain sequencing project: providing services to taxonomists for standard genome sequencing and annotation.</title>
        <authorList>
            <consortium name="The Broad Institute Genomics Platform"/>
            <consortium name="The Broad Institute Genome Sequencing Center for Infectious Disease"/>
            <person name="Wu L."/>
            <person name="Ma J."/>
        </authorList>
    </citation>
    <scope>NUCLEOTIDE SEQUENCE [LARGE SCALE GENOMIC DNA]</scope>
    <source>
        <strain evidence="4">JCM 30346</strain>
    </source>
</reference>
<name>A0ABW1NHW0_9ACTN</name>
<sequence length="163" mass="17280">MTATGQGAASDGRRTGTDGTQLDVATGLVQLTGLVQGMYARVSERHDLTPVQAKLLCVLLDGPRGMADLAHCFGVEKAALTGLTDRAERRGLARRSAVPGDRRALQVTLTDTGRQAALAFHAEVTTELTRLIAPLTPGSREHFRSAMAEIITGCRAASSRHEC</sequence>
<dbReference type="PANTHER" id="PTHR33164">
    <property type="entry name" value="TRANSCRIPTIONAL REGULATOR, MARR FAMILY"/>
    <property type="match status" value="1"/>
</dbReference>
<dbReference type="PRINTS" id="PR00598">
    <property type="entry name" value="HTHMARR"/>
</dbReference>
<dbReference type="SUPFAM" id="SSF46785">
    <property type="entry name" value="Winged helix' DNA-binding domain"/>
    <property type="match status" value="1"/>
</dbReference>
<dbReference type="InterPro" id="IPR036388">
    <property type="entry name" value="WH-like_DNA-bd_sf"/>
</dbReference>
<feature type="region of interest" description="Disordered" evidence="1">
    <location>
        <begin position="1"/>
        <end position="21"/>
    </location>
</feature>
<gene>
    <name evidence="3" type="ORF">ACFP1K_17490</name>
</gene>
<dbReference type="EMBL" id="JBHSRF010000023">
    <property type="protein sequence ID" value="MFC6082969.1"/>
    <property type="molecule type" value="Genomic_DNA"/>
</dbReference>
<dbReference type="Gene3D" id="1.10.10.10">
    <property type="entry name" value="Winged helix-like DNA-binding domain superfamily/Winged helix DNA-binding domain"/>
    <property type="match status" value="1"/>
</dbReference>
<evidence type="ECO:0000256" key="1">
    <source>
        <dbReference type="SAM" id="MobiDB-lite"/>
    </source>
</evidence>
<dbReference type="Pfam" id="PF12802">
    <property type="entry name" value="MarR_2"/>
    <property type="match status" value="1"/>
</dbReference>
<dbReference type="RefSeq" id="WP_380754102.1">
    <property type="nucleotide sequence ID" value="NZ_JBHSRF010000023.1"/>
</dbReference>
<keyword evidence="4" id="KW-1185">Reference proteome</keyword>
<evidence type="ECO:0000313" key="3">
    <source>
        <dbReference type="EMBL" id="MFC6082969.1"/>
    </source>
</evidence>
<proteinExistence type="predicted"/>
<organism evidence="3 4">
    <name type="scientific">Sphaerisporangium aureirubrum</name>
    <dbReference type="NCBI Taxonomy" id="1544736"/>
    <lineage>
        <taxon>Bacteria</taxon>
        <taxon>Bacillati</taxon>
        <taxon>Actinomycetota</taxon>
        <taxon>Actinomycetes</taxon>
        <taxon>Streptosporangiales</taxon>
        <taxon>Streptosporangiaceae</taxon>
        <taxon>Sphaerisporangium</taxon>
    </lineage>
</organism>
<protein>
    <submittedName>
        <fullName evidence="3">MarR family winged helix-turn-helix transcriptional regulator</fullName>
    </submittedName>
</protein>
<comment type="caution">
    <text evidence="3">The sequence shown here is derived from an EMBL/GenBank/DDBJ whole genome shotgun (WGS) entry which is preliminary data.</text>
</comment>
<dbReference type="InterPro" id="IPR039422">
    <property type="entry name" value="MarR/SlyA-like"/>
</dbReference>
<dbReference type="SMART" id="SM00347">
    <property type="entry name" value="HTH_MARR"/>
    <property type="match status" value="1"/>
</dbReference>
<dbReference type="InterPro" id="IPR000835">
    <property type="entry name" value="HTH_MarR-typ"/>
</dbReference>
<dbReference type="PANTHER" id="PTHR33164:SF107">
    <property type="entry name" value="TRANSCRIPTIONAL REGULATORY PROTEIN"/>
    <property type="match status" value="1"/>
</dbReference>
<dbReference type="Proteomes" id="UP001596137">
    <property type="component" value="Unassembled WGS sequence"/>
</dbReference>
<dbReference type="InterPro" id="IPR036390">
    <property type="entry name" value="WH_DNA-bd_sf"/>
</dbReference>
<accession>A0ABW1NHW0</accession>
<evidence type="ECO:0000259" key="2">
    <source>
        <dbReference type="PROSITE" id="PS50995"/>
    </source>
</evidence>
<feature type="domain" description="HTH marR-type" evidence="2">
    <location>
        <begin position="21"/>
        <end position="152"/>
    </location>
</feature>